<gene>
    <name evidence="2" type="primary">purN_3</name>
    <name evidence="2" type="ORF">PSECIP111854_03307</name>
    <name evidence="3" type="ORF">PSECIP111951_03166</name>
</gene>
<proteinExistence type="predicted"/>
<organism evidence="2 4">
    <name type="scientific">Pseudoalteromonas holothuriae</name>
    <dbReference type="NCBI Taxonomy" id="2963714"/>
    <lineage>
        <taxon>Bacteria</taxon>
        <taxon>Pseudomonadati</taxon>
        <taxon>Pseudomonadota</taxon>
        <taxon>Gammaproteobacteria</taxon>
        <taxon>Alteromonadales</taxon>
        <taxon>Pseudoalteromonadaceae</taxon>
        <taxon>Pseudoalteromonas</taxon>
    </lineage>
</organism>
<dbReference type="EMBL" id="CAMAPD010000017">
    <property type="protein sequence ID" value="CAH9064581.1"/>
    <property type="molecule type" value="Genomic_DNA"/>
</dbReference>
<keyword evidence="2" id="KW-0808">Transferase</keyword>
<dbReference type="Pfam" id="PF00551">
    <property type="entry name" value="Formyl_trans_N"/>
    <property type="match status" value="1"/>
</dbReference>
<dbReference type="Proteomes" id="UP001152485">
    <property type="component" value="Unassembled WGS sequence"/>
</dbReference>
<evidence type="ECO:0000313" key="4">
    <source>
        <dbReference type="Proteomes" id="UP001152467"/>
    </source>
</evidence>
<dbReference type="InterPro" id="IPR036477">
    <property type="entry name" value="Formyl_transf_N_sf"/>
</dbReference>
<evidence type="ECO:0000313" key="5">
    <source>
        <dbReference type="Proteomes" id="UP001152485"/>
    </source>
</evidence>
<protein>
    <submittedName>
        <fullName evidence="2">Phosphoribosylglycinamide formyltransferase</fullName>
        <ecNumber evidence="2">2.1.2.2</ecNumber>
    </submittedName>
</protein>
<evidence type="ECO:0000259" key="1">
    <source>
        <dbReference type="Pfam" id="PF00551"/>
    </source>
</evidence>
<dbReference type="EC" id="2.1.2.2" evidence="2"/>
<dbReference type="RefSeq" id="WP_261594461.1">
    <property type="nucleotide sequence ID" value="NZ_CAMAPC010000016.1"/>
</dbReference>
<dbReference type="Proteomes" id="UP001152467">
    <property type="component" value="Unassembled WGS sequence"/>
</dbReference>
<evidence type="ECO:0000313" key="2">
    <source>
        <dbReference type="EMBL" id="CAH9063855.1"/>
    </source>
</evidence>
<accession>A0A9W4R1H3</accession>
<dbReference type="SUPFAM" id="SSF53328">
    <property type="entry name" value="Formyltransferase"/>
    <property type="match status" value="1"/>
</dbReference>
<dbReference type="AlphaFoldDB" id="A0A9W4R1H3"/>
<comment type="caution">
    <text evidence="2">The sequence shown here is derived from an EMBL/GenBank/DDBJ whole genome shotgun (WGS) entry which is preliminary data.</text>
</comment>
<dbReference type="GO" id="GO:0004644">
    <property type="term" value="F:phosphoribosylglycinamide formyltransferase activity"/>
    <property type="evidence" value="ECO:0007669"/>
    <property type="project" value="UniProtKB-EC"/>
</dbReference>
<reference evidence="2 5" key="1">
    <citation type="submission" date="2022-07" db="EMBL/GenBank/DDBJ databases">
        <authorList>
            <person name="Criscuolo A."/>
        </authorList>
    </citation>
    <scope>NUCLEOTIDE SEQUENCE</scope>
    <source>
        <strain evidence="5">CIP 111951</strain>
        <strain evidence="2">CIP111854</strain>
        <strain evidence="3">CIP111951</strain>
    </source>
</reference>
<evidence type="ECO:0000313" key="3">
    <source>
        <dbReference type="EMBL" id="CAH9064581.1"/>
    </source>
</evidence>
<keyword evidence="4" id="KW-1185">Reference proteome</keyword>
<feature type="domain" description="Formyl transferase N-terminal" evidence="1">
    <location>
        <begin position="117"/>
        <end position="193"/>
    </location>
</feature>
<dbReference type="Gene3D" id="3.40.50.170">
    <property type="entry name" value="Formyl transferase, N-terminal domain"/>
    <property type="match status" value="1"/>
</dbReference>
<dbReference type="EMBL" id="CAMAPC010000016">
    <property type="protein sequence ID" value="CAH9063855.1"/>
    <property type="molecule type" value="Genomic_DNA"/>
</dbReference>
<sequence>MKTLYVLTEALFHTGYLVEKMHDNNSFDNFIFVVRDRNSLSRLNLDKLHTTYAGRTSLDESELQKFHQAYGGLSSAELSMISQFGIPEKHCLSATNTVVVEGFNCNKLQERVQVDSSFKCAAIFLDCILSDWWIDVFDGRIINAHSAVLPYARGMYAIEQFLLCATSEQVEQAAGATIHYVNSGIDKGNIIDTTQLQDLWSMGSIWAVKAASYMAAFSLLANYCNKNDCFSLLDAQVQNKYGPLFLAKNFTEQKRLLAEHAFLTIKNIEGIHYGAA</sequence>
<name>A0A9W4R1H3_9GAMM</name>
<dbReference type="InterPro" id="IPR002376">
    <property type="entry name" value="Formyl_transf_N"/>
</dbReference>